<evidence type="ECO:0000313" key="2">
    <source>
        <dbReference type="EMBL" id="GGH10399.1"/>
    </source>
</evidence>
<evidence type="ECO:0000313" key="3">
    <source>
        <dbReference type="Proteomes" id="UP000642938"/>
    </source>
</evidence>
<name>A0ABQ1Y3M3_9SPHI</name>
<gene>
    <name evidence="2" type="ORF">GCM10007422_29020</name>
</gene>
<evidence type="ECO:0000259" key="1">
    <source>
        <dbReference type="Pfam" id="PF01433"/>
    </source>
</evidence>
<keyword evidence="3" id="KW-1185">Reference proteome</keyword>
<dbReference type="Proteomes" id="UP000642938">
    <property type="component" value="Unassembled WGS sequence"/>
</dbReference>
<dbReference type="InterPro" id="IPR027268">
    <property type="entry name" value="Peptidase_M4/M1_CTD_sf"/>
</dbReference>
<proteinExistence type="predicted"/>
<dbReference type="EMBL" id="BMHZ01000003">
    <property type="protein sequence ID" value="GGH10399.1"/>
    <property type="molecule type" value="Genomic_DNA"/>
</dbReference>
<reference evidence="3" key="1">
    <citation type="journal article" date="2019" name="Int. J. Syst. Evol. Microbiol.">
        <title>The Global Catalogue of Microorganisms (GCM) 10K type strain sequencing project: providing services to taxonomists for standard genome sequencing and annotation.</title>
        <authorList>
            <consortium name="The Broad Institute Genomics Platform"/>
            <consortium name="The Broad Institute Genome Sequencing Center for Infectious Disease"/>
            <person name="Wu L."/>
            <person name="Ma J."/>
        </authorList>
    </citation>
    <scope>NUCLEOTIDE SEQUENCE [LARGE SCALE GENOMIC DNA]</scope>
    <source>
        <strain evidence="3">CGMCC 1.15287</strain>
    </source>
</reference>
<dbReference type="Pfam" id="PF01433">
    <property type="entry name" value="Peptidase_M1"/>
    <property type="match status" value="1"/>
</dbReference>
<dbReference type="CDD" id="cd09604">
    <property type="entry name" value="M1_APN_like"/>
    <property type="match status" value="1"/>
</dbReference>
<organism evidence="2 3">
    <name type="scientific">Pedobacter zeae</name>
    <dbReference type="NCBI Taxonomy" id="1737356"/>
    <lineage>
        <taxon>Bacteria</taxon>
        <taxon>Pseudomonadati</taxon>
        <taxon>Bacteroidota</taxon>
        <taxon>Sphingobacteriia</taxon>
        <taxon>Sphingobacteriales</taxon>
        <taxon>Sphingobacteriaceae</taxon>
        <taxon>Pedobacter</taxon>
    </lineage>
</organism>
<sequence length="656" mass="74405">MALYSKNITFYSYTHLKFINFTFNLNYSLKMKKLFSVALLVCLSGYIASAQELYMPRNIKAAYASGTRAINGKPGPNYWQNHGKYNMDIKVDAETKVVSGKEEILYSNNSPDTLKTLAIRFVNNLHKPTSPRGGAVSEDFLSTGLNIAAFSVDGETYKVDSKSWGTVGRVTLKKPLLPKSKITIKIEWDYPLSKESGREGQIDPNSFFVAYSYPRISVYDDYNGWDRIPHTDRAEFYNDFNDYEFSVKAPKNYVVYATGDFLNPDEVLQPEISARLKKSYNGDEIIHIATGEEMKNGKVTQQKDWNTWKFAVNHITDVTFAMSNHYVWDGASVIVDKKTNRRASAQAAYNPTTGTDFINSVKYNLNALDWFSNNWPGIPYPYTKTIAFQGFADMEYPMMVNDSQFGDPVFAQLVQDHEVAHTYFPFYMGINETRYAYMDEGWATTFEYLIGIAEHGKQAADNFYKKFRVNSYISDKSTEEDQPIISMSDQVSGVGYGNNSYGKASLSYLALKDLLGDDLFKKALHTYMSNWNGKHPIPWDYFNSMNAGSGQNLNWFFQNWFFTNNYLDLAIGKVTPAKGKSTLTVKNVGGFAIPFDVLVTYSDGQTETIHKTPAVWKANQKEVNVTINTAKKIKSITLDNGIYVDATPKDNVWELK</sequence>
<comment type="caution">
    <text evidence="2">The sequence shown here is derived from an EMBL/GenBank/DDBJ whole genome shotgun (WGS) entry which is preliminary data.</text>
</comment>
<dbReference type="InterPro" id="IPR014782">
    <property type="entry name" value="Peptidase_M1_dom"/>
</dbReference>
<dbReference type="SUPFAM" id="SSF55486">
    <property type="entry name" value="Metalloproteases ('zincins'), catalytic domain"/>
    <property type="match status" value="1"/>
</dbReference>
<dbReference type="Gene3D" id="1.10.390.10">
    <property type="entry name" value="Neutral Protease Domain 2"/>
    <property type="match status" value="1"/>
</dbReference>
<feature type="domain" description="Peptidase M1 membrane alanine aminopeptidase" evidence="1">
    <location>
        <begin position="414"/>
        <end position="560"/>
    </location>
</feature>
<protein>
    <submittedName>
        <fullName evidence="2">Peptidase M1</fullName>
    </submittedName>
</protein>
<accession>A0ABQ1Y3M3</accession>